<dbReference type="GO" id="GO:1990281">
    <property type="term" value="C:efflux pump complex"/>
    <property type="evidence" value="ECO:0007669"/>
    <property type="project" value="TreeGrafter"/>
</dbReference>
<keyword evidence="4" id="KW-1134">Transmembrane beta strand</keyword>
<evidence type="ECO:0000256" key="6">
    <source>
        <dbReference type="ARBA" id="ARBA00023136"/>
    </source>
</evidence>
<dbReference type="GO" id="GO:0015288">
    <property type="term" value="F:porin activity"/>
    <property type="evidence" value="ECO:0007669"/>
    <property type="project" value="TreeGrafter"/>
</dbReference>
<evidence type="ECO:0000256" key="4">
    <source>
        <dbReference type="ARBA" id="ARBA00022452"/>
    </source>
</evidence>
<comment type="subcellular location">
    <subcellularLocation>
        <location evidence="1">Cell outer membrane</location>
    </subcellularLocation>
</comment>
<keyword evidence="3" id="KW-0813">Transport</keyword>
<evidence type="ECO:0008006" key="11">
    <source>
        <dbReference type="Google" id="ProtNLM"/>
    </source>
</evidence>
<keyword evidence="8" id="KW-0175">Coiled coil</keyword>
<dbReference type="EMBL" id="CU466930">
    <property type="protein sequence ID" value="CAO80001.1"/>
    <property type="molecule type" value="Genomic_DNA"/>
</dbReference>
<evidence type="ECO:0000256" key="5">
    <source>
        <dbReference type="ARBA" id="ARBA00022692"/>
    </source>
</evidence>
<organism evidence="9 10">
    <name type="scientific">Cloacimonas acidaminovorans (strain Evry)</name>
    <dbReference type="NCBI Taxonomy" id="459349"/>
    <lineage>
        <taxon>Bacteria</taxon>
        <taxon>Pseudomonadati</taxon>
        <taxon>Candidatus Cloacimonadota</taxon>
        <taxon>Candidatus Cloacimonadia</taxon>
        <taxon>Candidatus Cloacimonadales</taxon>
        <taxon>Candidatus Cloacimonadaceae</taxon>
        <taxon>Candidatus Cloacimonas</taxon>
    </lineage>
</organism>
<keyword evidence="5" id="KW-0812">Transmembrane</keyword>
<name>B0VIU1_CLOAI</name>
<dbReference type="HOGENOM" id="CLU_663423_0_0_0"/>
<evidence type="ECO:0000256" key="1">
    <source>
        <dbReference type="ARBA" id="ARBA00004442"/>
    </source>
</evidence>
<keyword evidence="10" id="KW-1185">Reference proteome</keyword>
<evidence type="ECO:0000313" key="10">
    <source>
        <dbReference type="Proteomes" id="UP000002019"/>
    </source>
</evidence>
<proteinExistence type="inferred from homology"/>
<dbReference type="STRING" id="459349.CLOAM0087"/>
<evidence type="ECO:0000256" key="3">
    <source>
        <dbReference type="ARBA" id="ARBA00022448"/>
    </source>
</evidence>
<dbReference type="AlphaFoldDB" id="B0VIU1"/>
<sequence>MKVITVILMLLPLLLAAQSYTLEELITYGLENSFSVQKSSLNYQSSKSTLNTSKWNLLPDASVSGGVKKDFDPAVNTDDVTSSAGLSIGKTISLNDAAYFNYLYASLDTKTANMKLEQTRRAYAYEVFSAYLKVLSSQKQRSSLEENLQIQIRVWEQSKILLQLGKTTPFEVKQNEIAVLNSNISLMQLDNTIANARKELFALVQMQDEDYPLTELELNIQKEIPAFNTEKNADLNILNQELKRLNLQLKQNKLDDFPRLNLAYNFDRSVSGADFDFDHYNTNHGLSLTLSYPLFNIGENAESRTRTKISRQLSQVAIEEKKDQLQRDYDSALRELQYLKRMNELYSEQLAQSREQITQAEERYRLGLIELLELDKTRTNYIETDISYNTNLYSIIAKQEEINYLLSEPVLGKW</sequence>
<dbReference type="InterPro" id="IPR003423">
    <property type="entry name" value="OMP_efflux"/>
</dbReference>
<keyword evidence="6" id="KW-0472">Membrane</keyword>
<dbReference type="RefSeq" id="WP_015423862.1">
    <property type="nucleotide sequence ID" value="NC_020449.1"/>
</dbReference>
<keyword evidence="7" id="KW-0998">Cell outer membrane</keyword>
<dbReference type="PANTHER" id="PTHR30026:SF20">
    <property type="entry name" value="OUTER MEMBRANE PROTEIN TOLC"/>
    <property type="match status" value="1"/>
</dbReference>
<dbReference type="KEGG" id="caci:CLOAM0087"/>
<evidence type="ECO:0000313" key="9">
    <source>
        <dbReference type="EMBL" id="CAO80001.1"/>
    </source>
</evidence>
<dbReference type="OrthoDB" id="367883at2"/>
<dbReference type="GO" id="GO:0009279">
    <property type="term" value="C:cell outer membrane"/>
    <property type="evidence" value="ECO:0007669"/>
    <property type="project" value="UniProtKB-SubCell"/>
</dbReference>
<dbReference type="PANTHER" id="PTHR30026">
    <property type="entry name" value="OUTER MEMBRANE PROTEIN TOLC"/>
    <property type="match status" value="1"/>
</dbReference>
<dbReference type="SUPFAM" id="SSF56954">
    <property type="entry name" value="Outer membrane efflux proteins (OEP)"/>
    <property type="match status" value="1"/>
</dbReference>
<evidence type="ECO:0000256" key="7">
    <source>
        <dbReference type="ARBA" id="ARBA00023237"/>
    </source>
</evidence>
<accession>B0VIU1</accession>
<dbReference type="Pfam" id="PF02321">
    <property type="entry name" value="OEP"/>
    <property type="match status" value="2"/>
</dbReference>
<dbReference type="GO" id="GO:0015562">
    <property type="term" value="F:efflux transmembrane transporter activity"/>
    <property type="evidence" value="ECO:0007669"/>
    <property type="project" value="InterPro"/>
</dbReference>
<comment type="similarity">
    <text evidence="2">Belongs to the outer membrane factor (OMF) (TC 1.B.17) family.</text>
</comment>
<dbReference type="Gene3D" id="1.20.1600.10">
    <property type="entry name" value="Outer membrane efflux proteins (OEP)"/>
    <property type="match status" value="1"/>
</dbReference>
<reference evidence="9 10" key="1">
    <citation type="journal article" date="2008" name="J. Bacteriol.">
        <title>'Candidatus Cloacamonas acidaminovorans': genome sequence reconstruction provides a first glimpse of a new bacterial division.</title>
        <authorList>
            <person name="Pelletier E."/>
            <person name="Kreimeyer A."/>
            <person name="Bocs S."/>
            <person name="Rouy Z."/>
            <person name="Gyapay G."/>
            <person name="Chouari R."/>
            <person name="Riviere D."/>
            <person name="Ganesan A."/>
            <person name="Daegelen P."/>
            <person name="Sghir A."/>
            <person name="Cohen G.N."/>
            <person name="Medigue C."/>
            <person name="Weissenbach J."/>
            <person name="Le Paslier D."/>
        </authorList>
    </citation>
    <scope>NUCLEOTIDE SEQUENCE [LARGE SCALE GENOMIC DNA]</scope>
    <source>
        <strain evidence="10">Evry</strain>
    </source>
</reference>
<evidence type="ECO:0000256" key="8">
    <source>
        <dbReference type="SAM" id="Coils"/>
    </source>
</evidence>
<feature type="coiled-coil region" evidence="8">
    <location>
        <begin position="315"/>
        <end position="363"/>
    </location>
</feature>
<dbReference type="eggNOG" id="COG1538">
    <property type="taxonomic scope" value="Bacteria"/>
</dbReference>
<evidence type="ECO:0000256" key="2">
    <source>
        <dbReference type="ARBA" id="ARBA00007613"/>
    </source>
</evidence>
<feature type="coiled-coil region" evidence="8">
    <location>
        <begin position="228"/>
        <end position="255"/>
    </location>
</feature>
<gene>
    <name evidence="9" type="ordered locus">CLOAM0087</name>
</gene>
<protein>
    <recommendedName>
        <fullName evidence="11">Outer membrane efflux protein</fullName>
    </recommendedName>
</protein>
<dbReference type="Proteomes" id="UP000002019">
    <property type="component" value="Chromosome"/>
</dbReference>
<dbReference type="InterPro" id="IPR051906">
    <property type="entry name" value="TolC-like"/>
</dbReference>